<accession>A0A9X4F1F2</accession>
<feature type="transmembrane region" description="Helical" evidence="1">
    <location>
        <begin position="20"/>
        <end position="40"/>
    </location>
</feature>
<dbReference type="RefSeq" id="WP_274683981.1">
    <property type="nucleotide sequence ID" value="NZ_JAKNBA010000080.1"/>
</dbReference>
<evidence type="ECO:0000256" key="1">
    <source>
        <dbReference type="SAM" id="Phobius"/>
    </source>
</evidence>
<evidence type="ECO:0000313" key="2">
    <source>
        <dbReference type="EMBL" id="MDE1244218.1"/>
    </source>
</evidence>
<name>A0A9X4F1F2_9VIBR</name>
<organism evidence="2 3">
    <name type="scientific">Vibrio aestuarianus</name>
    <dbReference type="NCBI Taxonomy" id="28171"/>
    <lineage>
        <taxon>Bacteria</taxon>
        <taxon>Pseudomonadati</taxon>
        <taxon>Pseudomonadota</taxon>
        <taxon>Gammaproteobacteria</taxon>
        <taxon>Vibrionales</taxon>
        <taxon>Vibrionaceae</taxon>
        <taxon>Vibrio</taxon>
    </lineage>
</organism>
<comment type="caution">
    <text evidence="2">The sequence shown here is derived from an EMBL/GenBank/DDBJ whole genome shotgun (WGS) entry which is preliminary data.</text>
</comment>
<feature type="transmembrane region" description="Helical" evidence="1">
    <location>
        <begin position="60"/>
        <end position="79"/>
    </location>
</feature>
<dbReference type="AlphaFoldDB" id="A0A9X4F1F2"/>
<gene>
    <name evidence="2" type="ORF">L9W94_19210</name>
</gene>
<keyword evidence="1" id="KW-1133">Transmembrane helix</keyword>
<dbReference type="Proteomes" id="UP001140979">
    <property type="component" value="Unassembled WGS sequence"/>
</dbReference>
<evidence type="ECO:0000313" key="3">
    <source>
        <dbReference type="Proteomes" id="UP001140979"/>
    </source>
</evidence>
<keyword evidence="1" id="KW-0812">Transmembrane</keyword>
<protein>
    <submittedName>
        <fullName evidence="2">Uncharacterized protein</fullName>
    </submittedName>
</protein>
<proteinExistence type="predicted"/>
<dbReference type="EMBL" id="JAKNBA010000080">
    <property type="protein sequence ID" value="MDE1244218.1"/>
    <property type="molecule type" value="Genomic_DNA"/>
</dbReference>
<reference evidence="2" key="1">
    <citation type="submission" date="2022-02" db="EMBL/GenBank/DDBJ databases">
        <title>Emergence and expansion in Europe of a Vibrio aestuarianus clonal complex pathogenic for oysters.</title>
        <authorList>
            <person name="Mesnil A."/>
            <person name="Travers M.-A."/>
        </authorList>
    </citation>
    <scope>NUCLEOTIDE SEQUENCE</scope>
    <source>
        <strain evidence="2">19_064_11T1</strain>
    </source>
</reference>
<sequence>METKNCKFERWTEERKKGMLNYVAKSTLYLGILLIIGRIIGYLISGDIKFNGEFFSELSLNIAVIVIVGGFINSIIWYIKEFKYRNSL</sequence>
<keyword evidence="1" id="KW-0472">Membrane</keyword>